<evidence type="ECO:0000313" key="9">
    <source>
        <dbReference type="EMBL" id="RKR91891.1"/>
    </source>
</evidence>
<feature type="transmembrane region" description="Helical" evidence="7">
    <location>
        <begin position="370"/>
        <end position="389"/>
    </location>
</feature>
<dbReference type="RefSeq" id="WP_121159983.1">
    <property type="nucleotide sequence ID" value="NZ_RBKT01000001.1"/>
</dbReference>
<evidence type="ECO:0000256" key="2">
    <source>
        <dbReference type="ARBA" id="ARBA00006162"/>
    </source>
</evidence>
<dbReference type="NCBIfam" id="TIGR03920">
    <property type="entry name" value="T7SS_EccD"/>
    <property type="match status" value="1"/>
</dbReference>
<comment type="caution">
    <text evidence="9">The sequence shown here is derived from an EMBL/GenBank/DDBJ whole genome shotgun (WGS) entry which is preliminary data.</text>
</comment>
<protein>
    <submittedName>
        <fullName evidence="9">Type VII secretion integral membrane protein EccD</fullName>
    </submittedName>
</protein>
<sequence>MTTTGVVRVTIAAPLRRIDLALPERAPVAEMLPGLLRHAGENLGDEGVLAGGWVLRRTDGTAVEGSRTLGAQRVSDGEVLHLVPHQMQWPELEYDDLVDAIAGGAGRTGRLWGPRHSRLAGLTTAVVAVLLAFVALLRAGPPWPAPGWAALALAVLLLAAGTAMARALGDAGTGAVLAASALPAAFLGGGLVLGDSIPLADFGAPQVVAGCSALLAAAVFGHLGAVDGAALFTAAATVGLLGGLTGCVVSAGVVDATGAAAVLAATVFLFSPLLGPLAVRLGRVPMPVLPRTATDLVRDDPQPPRHAVYAAVVRADSLLTGMLAGAALAVGAAQVLLARAGGTAVVVLLVLLFLGFCVRARLYPAIRQRVPVLGAGLAGAACLAAGPLMAHPERLLGLVVPVLAGAAALAVLVGLVYSRRAPTAFLGRYAELLEVVLVLACVPVVCAVLRLYGLVRGWGG</sequence>
<keyword evidence="4 7" id="KW-0812">Transmembrane</keyword>
<evidence type="ECO:0000256" key="6">
    <source>
        <dbReference type="ARBA" id="ARBA00023136"/>
    </source>
</evidence>
<dbReference type="Gene3D" id="3.10.20.90">
    <property type="entry name" value="Phosphatidylinositol 3-kinase Catalytic Subunit, Chain A, domain 1"/>
    <property type="match status" value="1"/>
</dbReference>
<dbReference type="InterPro" id="IPR044049">
    <property type="entry name" value="EccD_transm"/>
</dbReference>
<evidence type="ECO:0000256" key="1">
    <source>
        <dbReference type="ARBA" id="ARBA00004651"/>
    </source>
</evidence>
<feature type="transmembrane region" description="Helical" evidence="7">
    <location>
        <begin position="230"/>
        <end position="253"/>
    </location>
</feature>
<name>A0A495JSR0_9ACTN</name>
<feature type="transmembrane region" description="Helical" evidence="7">
    <location>
        <begin position="206"/>
        <end position="223"/>
    </location>
</feature>
<evidence type="ECO:0000313" key="10">
    <source>
        <dbReference type="Proteomes" id="UP000277671"/>
    </source>
</evidence>
<reference evidence="9 10" key="1">
    <citation type="submission" date="2018-10" db="EMBL/GenBank/DDBJ databases">
        <title>Sequencing the genomes of 1000 actinobacteria strains.</title>
        <authorList>
            <person name="Klenk H.-P."/>
        </authorList>
    </citation>
    <scope>NUCLEOTIDE SEQUENCE [LARGE SCALE GENOMIC DNA]</scope>
    <source>
        <strain evidence="9 10">DSM 45175</strain>
    </source>
</reference>
<feature type="transmembrane region" description="Helical" evidence="7">
    <location>
        <begin position="307"/>
        <end position="330"/>
    </location>
</feature>
<feature type="transmembrane region" description="Helical" evidence="7">
    <location>
        <begin position="175"/>
        <end position="194"/>
    </location>
</feature>
<accession>A0A495JSR0</accession>
<evidence type="ECO:0000256" key="4">
    <source>
        <dbReference type="ARBA" id="ARBA00022692"/>
    </source>
</evidence>
<evidence type="ECO:0000256" key="5">
    <source>
        <dbReference type="ARBA" id="ARBA00022989"/>
    </source>
</evidence>
<feature type="transmembrane region" description="Helical" evidence="7">
    <location>
        <begin position="145"/>
        <end position="168"/>
    </location>
</feature>
<evidence type="ECO:0000259" key="8">
    <source>
        <dbReference type="Pfam" id="PF19053"/>
    </source>
</evidence>
<feature type="transmembrane region" description="Helical" evidence="7">
    <location>
        <begin position="119"/>
        <end position="139"/>
    </location>
</feature>
<gene>
    <name evidence="9" type="ORF">BDK92_6319</name>
</gene>
<dbReference type="InterPro" id="IPR024962">
    <property type="entry name" value="YukD-like"/>
</dbReference>
<feature type="transmembrane region" description="Helical" evidence="7">
    <location>
        <begin position="395"/>
        <end position="417"/>
    </location>
</feature>
<feature type="transmembrane region" description="Helical" evidence="7">
    <location>
        <begin position="336"/>
        <end position="358"/>
    </location>
</feature>
<keyword evidence="3" id="KW-1003">Cell membrane</keyword>
<evidence type="ECO:0000256" key="3">
    <source>
        <dbReference type="ARBA" id="ARBA00022475"/>
    </source>
</evidence>
<feature type="transmembrane region" description="Helical" evidence="7">
    <location>
        <begin position="429"/>
        <end position="452"/>
    </location>
</feature>
<keyword evidence="10" id="KW-1185">Reference proteome</keyword>
<feature type="transmembrane region" description="Helical" evidence="7">
    <location>
        <begin position="259"/>
        <end position="279"/>
    </location>
</feature>
<evidence type="ECO:0000256" key="7">
    <source>
        <dbReference type="SAM" id="Phobius"/>
    </source>
</evidence>
<dbReference type="AlphaFoldDB" id="A0A495JSR0"/>
<organism evidence="9 10">
    <name type="scientific">Micromonospora pisi</name>
    <dbReference type="NCBI Taxonomy" id="589240"/>
    <lineage>
        <taxon>Bacteria</taxon>
        <taxon>Bacillati</taxon>
        <taxon>Actinomycetota</taxon>
        <taxon>Actinomycetes</taxon>
        <taxon>Micromonosporales</taxon>
        <taxon>Micromonosporaceae</taxon>
        <taxon>Micromonospora</taxon>
    </lineage>
</organism>
<keyword evidence="5 7" id="KW-1133">Transmembrane helix</keyword>
<keyword evidence="6 7" id="KW-0472">Membrane</keyword>
<dbReference type="Pfam" id="PF08817">
    <property type="entry name" value="YukD"/>
    <property type="match status" value="1"/>
</dbReference>
<proteinExistence type="inferred from homology"/>
<comment type="subcellular location">
    <subcellularLocation>
        <location evidence="1">Cell membrane</location>
        <topology evidence="1">Multi-pass membrane protein</topology>
    </subcellularLocation>
</comment>
<dbReference type="PIRSF" id="PIRSF017804">
    <property type="entry name" value="Secretion_EccD1"/>
    <property type="match status" value="1"/>
</dbReference>
<dbReference type="EMBL" id="RBKT01000001">
    <property type="protein sequence ID" value="RKR91891.1"/>
    <property type="molecule type" value="Genomic_DNA"/>
</dbReference>
<comment type="similarity">
    <text evidence="2">Belongs to the EccD/Snm4 family.</text>
</comment>
<dbReference type="Pfam" id="PF19053">
    <property type="entry name" value="EccD"/>
    <property type="match status" value="1"/>
</dbReference>
<feature type="domain" description="EccD-like transmembrane" evidence="8">
    <location>
        <begin position="117"/>
        <end position="457"/>
    </location>
</feature>
<dbReference type="InterPro" id="IPR006707">
    <property type="entry name" value="T7SS_EccD"/>
</dbReference>
<dbReference type="Proteomes" id="UP000277671">
    <property type="component" value="Unassembled WGS sequence"/>
</dbReference>
<dbReference type="GO" id="GO:0005886">
    <property type="term" value="C:plasma membrane"/>
    <property type="evidence" value="ECO:0007669"/>
    <property type="project" value="UniProtKB-SubCell"/>
</dbReference>
<dbReference type="OrthoDB" id="4775372at2"/>